<reference evidence="2 3" key="1">
    <citation type="submission" date="2010-01" db="EMBL/GenBank/DDBJ databases">
        <authorList>
            <person name="Weinstock G."/>
            <person name="Sodergren E."/>
            <person name="Clifton S."/>
            <person name="Fulton L."/>
            <person name="Fulton B."/>
            <person name="Courtney L."/>
            <person name="Fronick C."/>
            <person name="Harrison M."/>
            <person name="Strong C."/>
            <person name="Farmer C."/>
            <person name="Delahaunty K."/>
            <person name="Markovic C."/>
            <person name="Hall O."/>
            <person name="Minx P."/>
            <person name="Tomlinson C."/>
            <person name="Mitreva M."/>
            <person name="Nelson J."/>
            <person name="Hou S."/>
            <person name="Wollam A."/>
            <person name="Pepin K.H."/>
            <person name="Johnson M."/>
            <person name="Bhonagiri V."/>
            <person name="Nash W.E."/>
            <person name="Warren W."/>
            <person name="Chinwalla A."/>
            <person name="Mardis E.R."/>
            <person name="Wilson R.K."/>
        </authorList>
    </citation>
    <scope>NUCLEOTIDE SEQUENCE [LARGE SCALE GENOMIC DNA]</scope>
    <source>
        <strain evidence="2 3">DSM 13479</strain>
    </source>
</reference>
<evidence type="ECO:0000313" key="2">
    <source>
        <dbReference type="EMBL" id="EFD01577.1"/>
    </source>
</evidence>
<evidence type="ECO:0000256" key="1">
    <source>
        <dbReference type="SAM" id="Phobius"/>
    </source>
</evidence>
<evidence type="ECO:0000313" key="3">
    <source>
        <dbReference type="Proteomes" id="UP000004968"/>
    </source>
</evidence>
<sequence>MKAQMSMKTVKTAIAIGEAAYPMAFSLSTSFLGIIGTFSFVNHKK</sequence>
<proteinExistence type="predicted"/>
<keyword evidence="1" id="KW-0472">Membrane</keyword>
<comment type="caution">
    <text evidence="2">The sequence shown here is derived from an EMBL/GenBank/DDBJ whole genome shotgun (WGS) entry which is preliminary data.</text>
</comment>
<dbReference type="Proteomes" id="UP000004968">
    <property type="component" value="Unassembled WGS sequence"/>
</dbReference>
<protein>
    <submittedName>
        <fullName evidence="2">Uncharacterized protein</fullName>
    </submittedName>
</protein>
<keyword evidence="1" id="KW-1133">Transmembrane helix</keyword>
<dbReference type="EMBL" id="ACIO01000014">
    <property type="protein sequence ID" value="EFD01577.1"/>
    <property type="molecule type" value="Genomic_DNA"/>
</dbReference>
<keyword evidence="1" id="KW-0812">Transmembrane</keyword>
<accession>D3A9B8</accession>
<gene>
    <name evidence="2" type="ORF">CLOSTHATH_00188</name>
</gene>
<dbReference type="AlphaFoldDB" id="D3A9B8"/>
<organism evidence="2 3">
    <name type="scientific">Hungatella hathewayi DSM 13479</name>
    <dbReference type="NCBI Taxonomy" id="566550"/>
    <lineage>
        <taxon>Bacteria</taxon>
        <taxon>Bacillati</taxon>
        <taxon>Bacillota</taxon>
        <taxon>Clostridia</taxon>
        <taxon>Lachnospirales</taxon>
        <taxon>Lachnospiraceae</taxon>
        <taxon>Hungatella</taxon>
    </lineage>
</organism>
<name>D3A9B8_9FIRM</name>
<dbReference type="HOGENOM" id="CLU_3200737_0_0_9"/>
<feature type="transmembrane region" description="Helical" evidence="1">
    <location>
        <begin position="20"/>
        <end position="41"/>
    </location>
</feature>